<proteinExistence type="predicted"/>
<protein>
    <submittedName>
        <fullName evidence="1">Uncharacterized protein</fullName>
    </submittedName>
</protein>
<accession>A0AAX2LV55</accession>
<dbReference type="Proteomes" id="UP000254626">
    <property type="component" value="Unassembled WGS sequence"/>
</dbReference>
<sequence length="76" mass="8658">MKINVIPSQRLNALLDVLPMREIPEQTRAALRLVFESGYSYELASLRTGVSSKRISLAARKLDQIDRILLKAYRLS</sequence>
<evidence type="ECO:0000313" key="2">
    <source>
        <dbReference type="Proteomes" id="UP000254626"/>
    </source>
</evidence>
<dbReference type="EMBL" id="UHIP01000002">
    <property type="protein sequence ID" value="SUQ27236.1"/>
    <property type="molecule type" value="Genomic_DNA"/>
</dbReference>
<comment type="caution">
    <text evidence="1">The sequence shown here is derived from an EMBL/GenBank/DDBJ whole genome shotgun (WGS) entry which is preliminary data.</text>
</comment>
<organism evidence="1 2">
    <name type="scientific">Vibrio fluvialis</name>
    <dbReference type="NCBI Taxonomy" id="676"/>
    <lineage>
        <taxon>Bacteria</taxon>
        <taxon>Pseudomonadati</taxon>
        <taxon>Pseudomonadota</taxon>
        <taxon>Gammaproteobacteria</taxon>
        <taxon>Vibrionales</taxon>
        <taxon>Vibrionaceae</taxon>
        <taxon>Vibrio</taxon>
    </lineage>
</organism>
<dbReference type="AlphaFoldDB" id="A0AAX2LV55"/>
<gene>
    <name evidence="1" type="ORF">NCTC11327_04109</name>
</gene>
<reference evidence="1 2" key="1">
    <citation type="submission" date="2018-06" db="EMBL/GenBank/DDBJ databases">
        <authorList>
            <consortium name="Pathogen Informatics"/>
            <person name="Doyle S."/>
        </authorList>
    </citation>
    <scope>NUCLEOTIDE SEQUENCE [LARGE SCALE GENOMIC DNA]</scope>
    <source>
        <strain evidence="1 2">NCTC11327</strain>
    </source>
</reference>
<evidence type="ECO:0000313" key="1">
    <source>
        <dbReference type="EMBL" id="SUQ27236.1"/>
    </source>
</evidence>
<name>A0AAX2LV55_VIBFL</name>